<evidence type="ECO:0000313" key="5">
    <source>
        <dbReference type="Proteomes" id="UP000231279"/>
    </source>
</evidence>
<dbReference type="STRING" id="429701.A0A2G9GIG4"/>
<dbReference type="PANTHER" id="PTHR10302:SF23">
    <property type="entry name" value="PROTEIN OSB4, CHLOROPLASTIC"/>
    <property type="match status" value="1"/>
</dbReference>
<protein>
    <submittedName>
        <fullName evidence="4">Uncharacterized protein</fullName>
    </submittedName>
</protein>
<feature type="region of interest" description="Disordered" evidence="3">
    <location>
        <begin position="239"/>
        <end position="286"/>
    </location>
</feature>
<dbReference type="EMBL" id="NKXS01004900">
    <property type="protein sequence ID" value="PIN05079.1"/>
    <property type="molecule type" value="Genomic_DNA"/>
</dbReference>
<organism evidence="4 5">
    <name type="scientific">Handroanthus impetiginosus</name>
    <dbReference type="NCBI Taxonomy" id="429701"/>
    <lineage>
        <taxon>Eukaryota</taxon>
        <taxon>Viridiplantae</taxon>
        <taxon>Streptophyta</taxon>
        <taxon>Embryophyta</taxon>
        <taxon>Tracheophyta</taxon>
        <taxon>Spermatophyta</taxon>
        <taxon>Magnoliopsida</taxon>
        <taxon>eudicotyledons</taxon>
        <taxon>Gunneridae</taxon>
        <taxon>Pentapetalae</taxon>
        <taxon>asterids</taxon>
        <taxon>lamiids</taxon>
        <taxon>Lamiales</taxon>
        <taxon>Bignoniaceae</taxon>
        <taxon>Crescentiina</taxon>
        <taxon>Tabebuia alliance</taxon>
        <taxon>Handroanthus</taxon>
    </lineage>
</organism>
<evidence type="ECO:0000313" key="4">
    <source>
        <dbReference type="EMBL" id="PIN05079.1"/>
    </source>
</evidence>
<dbReference type="PANTHER" id="PTHR10302">
    <property type="entry name" value="SINGLE-STRANDED DNA-BINDING PROTEIN"/>
    <property type="match status" value="1"/>
</dbReference>
<dbReference type="SUPFAM" id="SSF50249">
    <property type="entry name" value="Nucleic acid-binding proteins"/>
    <property type="match status" value="1"/>
</dbReference>
<keyword evidence="5" id="KW-1185">Reference proteome</keyword>
<dbReference type="GO" id="GO:0003697">
    <property type="term" value="F:single-stranded DNA binding"/>
    <property type="evidence" value="ECO:0007669"/>
    <property type="project" value="InterPro"/>
</dbReference>
<feature type="compositionally biased region" description="Polar residues" evidence="3">
    <location>
        <begin position="38"/>
        <end position="61"/>
    </location>
</feature>
<dbReference type="GO" id="GO:0006264">
    <property type="term" value="P:mitochondrial DNA replication"/>
    <property type="evidence" value="ECO:0007669"/>
    <property type="project" value="TreeGrafter"/>
</dbReference>
<feature type="compositionally biased region" description="Polar residues" evidence="3">
    <location>
        <begin position="249"/>
        <end position="271"/>
    </location>
</feature>
<dbReference type="AlphaFoldDB" id="A0A2G9GIG4"/>
<dbReference type="InterPro" id="IPR011344">
    <property type="entry name" value="ssDNA-bd"/>
</dbReference>
<dbReference type="InterPro" id="IPR000424">
    <property type="entry name" value="Primosome_PriB/ssb"/>
</dbReference>
<proteinExistence type="predicted"/>
<name>A0A2G9GIG4_9LAMI</name>
<evidence type="ECO:0000256" key="2">
    <source>
        <dbReference type="PROSITE-ProRule" id="PRU00252"/>
    </source>
</evidence>
<sequence length="448" mass="50532">MSLLTRAKLGARKCPFSLYSITALQQLSSYSTRTTHFSQKSQQLANPRAQKSSEPSANSSQRTKKQVGSLVVWPKPKEIPYQAKVANFVNLIGHVKTPVRFEASSDGKHFAITLISQENSGEKNSLLIPILFEGDLAHVVTCHVKENDCVFVSGPLSLDRLPFELGDSLGKFHIVAENLNFVEGFKRSTSSKKIGISFSSVEIEKPEAKKIEEVVKREENDDVFSKQWKDALRAKAESLSSEKKDMESSVMQESSNSPKLNTDVKTMSSDSVETKQEKANEKSVESAYKKKDGDQILDLWRDLLKNPLQWWDYRDHKSNGLVKEKFPDFKHKGTGDSLWLNTAPDWVLPGLGKLEFDVKVIRAKQVQGNEGSGQRKSDGKGEDSWRSLVEYPSRWWDNRVGKRYPKSPDFKHKETGEGLWVSDVPDWASSRLPPLKDGNRNMETVQSI</sequence>
<dbReference type="Proteomes" id="UP000231279">
    <property type="component" value="Unassembled WGS sequence"/>
</dbReference>
<feature type="compositionally biased region" description="Basic and acidic residues" evidence="3">
    <location>
        <begin position="272"/>
        <end position="286"/>
    </location>
</feature>
<gene>
    <name evidence="4" type="ORF">CDL12_22375</name>
</gene>
<evidence type="ECO:0000256" key="1">
    <source>
        <dbReference type="ARBA" id="ARBA00023125"/>
    </source>
</evidence>
<accession>A0A2G9GIG4</accession>
<dbReference type="InterPro" id="IPR012340">
    <property type="entry name" value="NA-bd_OB-fold"/>
</dbReference>
<comment type="caution">
    <text evidence="4">The sequence shown here is derived from an EMBL/GenBank/DDBJ whole genome shotgun (WGS) entry which is preliminary data.</text>
</comment>
<dbReference type="OrthoDB" id="669963at2759"/>
<evidence type="ECO:0000256" key="3">
    <source>
        <dbReference type="SAM" id="MobiDB-lite"/>
    </source>
</evidence>
<dbReference type="PROSITE" id="PS50935">
    <property type="entry name" value="SSB"/>
    <property type="match status" value="1"/>
</dbReference>
<dbReference type="GO" id="GO:0042645">
    <property type="term" value="C:mitochondrial nucleoid"/>
    <property type="evidence" value="ECO:0007669"/>
    <property type="project" value="TreeGrafter"/>
</dbReference>
<reference evidence="5" key="1">
    <citation type="journal article" date="2018" name="Gigascience">
        <title>Genome assembly of the Pink Ipe (Handroanthus impetiginosus, Bignoniaceae), a highly valued, ecologically keystone Neotropical timber forest tree.</title>
        <authorList>
            <person name="Silva-Junior O.B."/>
            <person name="Grattapaglia D."/>
            <person name="Novaes E."/>
            <person name="Collevatti R.G."/>
        </authorList>
    </citation>
    <scope>NUCLEOTIDE SEQUENCE [LARGE SCALE GENOMIC DNA]</scope>
    <source>
        <strain evidence="5">cv. UFG-1</strain>
    </source>
</reference>
<keyword evidence="1 2" id="KW-0238">DNA-binding</keyword>
<feature type="region of interest" description="Disordered" evidence="3">
    <location>
        <begin position="38"/>
        <end position="68"/>
    </location>
</feature>